<feature type="transmembrane region" description="Helical" evidence="7">
    <location>
        <begin position="224"/>
        <end position="245"/>
    </location>
</feature>
<evidence type="ECO:0000313" key="9">
    <source>
        <dbReference type="Proteomes" id="UP000054773"/>
    </source>
</evidence>
<evidence type="ECO:0000256" key="7">
    <source>
        <dbReference type="SAM" id="Phobius"/>
    </source>
</evidence>
<feature type="transmembrane region" description="Helical" evidence="7">
    <location>
        <begin position="257"/>
        <end position="280"/>
    </location>
</feature>
<keyword evidence="9" id="KW-1185">Reference proteome</keyword>
<protein>
    <submittedName>
        <fullName evidence="8">Proton/sodium-glutamate symport protein</fullName>
    </submittedName>
</protein>
<proteinExistence type="predicted"/>
<reference evidence="8 9" key="1">
    <citation type="submission" date="2015-11" db="EMBL/GenBank/DDBJ databases">
        <title>Genomic analysis of 38 Legionella species identifies large and diverse effector repertoires.</title>
        <authorList>
            <person name="Burstein D."/>
            <person name="Amaro F."/>
            <person name="Zusman T."/>
            <person name="Lifshitz Z."/>
            <person name="Cohen O."/>
            <person name="Gilbert J.A."/>
            <person name="Pupko T."/>
            <person name="Shuman H.A."/>
            <person name="Segal G."/>
        </authorList>
    </citation>
    <scope>NUCLEOTIDE SEQUENCE [LARGE SCALE GENOMIC DNA]</scope>
    <source>
        <strain evidence="8 9">SE-32A-C8</strain>
    </source>
</reference>
<accession>A0A0W0TM60</accession>
<dbReference type="Gene3D" id="1.10.3860.10">
    <property type="entry name" value="Sodium:dicarboxylate symporter"/>
    <property type="match status" value="1"/>
</dbReference>
<dbReference type="PRINTS" id="PR00173">
    <property type="entry name" value="EDTRNSPORT"/>
</dbReference>
<evidence type="ECO:0000313" key="8">
    <source>
        <dbReference type="EMBL" id="KTC96603.1"/>
    </source>
</evidence>
<feature type="transmembrane region" description="Helical" evidence="7">
    <location>
        <begin position="16"/>
        <end position="36"/>
    </location>
</feature>
<dbReference type="InterPro" id="IPR036458">
    <property type="entry name" value="Na:dicarbo_symporter_sf"/>
</dbReference>
<feature type="transmembrane region" description="Helical" evidence="7">
    <location>
        <begin position="300"/>
        <end position="321"/>
    </location>
</feature>
<sequence>METNAVAMQNKTLQSYLFPFLLLVSIMGGGLAGYLFPQQVKLFKPLGAIFLNLIFTVIVPLIFFSVSSAIAKAGSLNKLGKIMGSMTVVFLFTGVIAALYALLVVKIFPPASGVYLPLPTKAGSETIPVGEQLVGMFTVPDFSQLLSHHHMLALIVFSILVGLALTHRSNQAFTTVLKAGEDVFMRVFALIMVFAPVGFFAYFAGLVSELGPQLLSNYLRIAVIYYACALIYFVFLLSGYAFFAAKKAGLSLFWKHILLPATTALATCSSAASIPANLYAAKSMRVPSEIAETVIPLGTIIHKDGSVIGGLFKIAFLFGLFHMDFNSVAVLMLAVGVSVLVGTVMGAIPSGGMLGELLILTVYGFPPSVLIAVAAISIIIDPIATLLNVTANTASSLMITRLVEGKGWLQSQAPDNLPAVSDASADEQALQSFR</sequence>
<keyword evidence="5 7" id="KW-1133">Transmembrane helix</keyword>
<dbReference type="InterPro" id="IPR001991">
    <property type="entry name" value="Na-dicarboxylate_symporter"/>
</dbReference>
<dbReference type="GO" id="GO:0005886">
    <property type="term" value="C:plasma membrane"/>
    <property type="evidence" value="ECO:0007669"/>
    <property type="project" value="UniProtKB-SubCell"/>
</dbReference>
<keyword evidence="6 7" id="KW-0472">Membrane</keyword>
<feature type="transmembrane region" description="Helical" evidence="7">
    <location>
        <begin position="368"/>
        <end position="391"/>
    </location>
</feature>
<dbReference type="PATRIC" id="fig|448.7.peg.1892"/>
<evidence type="ECO:0000256" key="4">
    <source>
        <dbReference type="ARBA" id="ARBA00022692"/>
    </source>
</evidence>
<dbReference type="GO" id="GO:0015293">
    <property type="term" value="F:symporter activity"/>
    <property type="evidence" value="ECO:0007669"/>
    <property type="project" value="UniProtKB-KW"/>
</dbReference>
<dbReference type="GO" id="GO:0006835">
    <property type="term" value="P:dicarboxylic acid transport"/>
    <property type="evidence" value="ECO:0007669"/>
    <property type="project" value="TreeGrafter"/>
</dbReference>
<comment type="subcellular location">
    <subcellularLocation>
        <location evidence="1">Cell membrane</location>
        <topology evidence="1">Multi-pass membrane protein</topology>
    </subcellularLocation>
</comment>
<dbReference type="AlphaFoldDB" id="A0A0W0TM60"/>
<evidence type="ECO:0000256" key="3">
    <source>
        <dbReference type="ARBA" id="ARBA00022475"/>
    </source>
</evidence>
<feature type="transmembrane region" description="Helical" evidence="7">
    <location>
        <begin position="328"/>
        <end position="348"/>
    </location>
</feature>
<feature type="transmembrane region" description="Helical" evidence="7">
    <location>
        <begin position="146"/>
        <end position="166"/>
    </location>
</feature>
<comment type="caution">
    <text evidence="8">The sequence shown here is derived from an EMBL/GenBank/DDBJ whole genome shotgun (WGS) entry which is preliminary data.</text>
</comment>
<organism evidence="8 9">
    <name type="scientific">Legionella erythra</name>
    <dbReference type="NCBI Taxonomy" id="448"/>
    <lineage>
        <taxon>Bacteria</taxon>
        <taxon>Pseudomonadati</taxon>
        <taxon>Pseudomonadota</taxon>
        <taxon>Gammaproteobacteria</taxon>
        <taxon>Legionellales</taxon>
        <taxon>Legionellaceae</taxon>
        <taxon>Legionella</taxon>
    </lineage>
</organism>
<keyword evidence="4 7" id="KW-0812">Transmembrane</keyword>
<dbReference type="PANTHER" id="PTHR42865">
    <property type="entry name" value="PROTON/GLUTAMATE-ASPARTATE SYMPORTER"/>
    <property type="match status" value="1"/>
</dbReference>
<keyword evidence="2" id="KW-0813">Transport</keyword>
<evidence type="ECO:0000256" key="6">
    <source>
        <dbReference type="ARBA" id="ARBA00023136"/>
    </source>
</evidence>
<feature type="transmembrane region" description="Helical" evidence="7">
    <location>
        <begin position="48"/>
        <end position="70"/>
    </location>
</feature>
<dbReference type="Pfam" id="PF00375">
    <property type="entry name" value="SDF"/>
    <property type="match status" value="1"/>
</dbReference>
<feature type="transmembrane region" description="Helical" evidence="7">
    <location>
        <begin position="187"/>
        <end position="204"/>
    </location>
</feature>
<feature type="transmembrane region" description="Helical" evidence="7">
    <location>
        <begin position="82"/>
        <end position="108"/>
    </location>
</feature>
<evidence type="ECO:0000256" key="2">
    <source>
        <dbReference type="ARBA" id="ARBA00022448"/>
    </source>
</evidence>
<dbReference type="Proteomes" id="UP000054773">
    <property type="component" value="Unassembled WGS sequence"/>
</dbReference>
<dbReference type="SUPFAM" id="SSF118215">
    <property type="entry name" value="Proton glutamate symport protein"/>
    <property type="match status" value="1"/>
</dbReference>
<gene>
    <name evidence="8" type="ORF">Lery_1809</name>
</gene>
<dbReference type="EMBL" id="LNYA01000028">
    <property type="protein sequence ID" value="KTC96603.1"/>
    <property type="molecule type" value="Genomic_DNA"/>
</dbReference>
<evidence type="ECO:0000256" key="5">
    <source>
        <dbReference type="ARBA" id="ARBA00022989"/>
    </source>
</evidence>
<keyword evidence="3" id="KW-1003">Cell membrane</keyword>
<dbReference type="STRING" id="448.Lery_1809"/>
<evidence type="ECO:0000256" key="1">
    <source>
        <dbReference type="ARBA" id="ARBA00004651"/>
    </source>
</evidence>
<name>A0A0W0TM60_LEGER</name>
<dbReference type="PANTHER" id="PTHR42865:SF7">
    <property type="entry name" value="PROTON_GLUTAMATE-ASPARTATE SYMPORTER"/>
    <property type="match status" value="1"/>
</dbReference>